<name>A0AAD1QYB2_PELCU</name>
<keyword evidence="3" id="KW-1185">Reference proteome</keyword>
<feature type="region of interest" description="Disordered" evidence="1">
    <location>
        <begin position="1"/>
        <end position="42"/>
    </location>
</feature>
<evidence type="ECO:0000313" key="2">
    <source>
        <dbReference type="EMBL" id="CAH2219307.1"/>
    </source>
</evidence>
<dbReference type="Proteomes" id="UP001295444">
    <property type="component" value="Chromosome 01"/>
</dbReference>
<feature type="compositionally biased region" description="Low complexity" evidence="1">
    <location>
        <begin position="13"/>
        <end position="28"/>
    </location>
</feature>
<evidence type="ECO:0000313" key="3">
    <source>
        <dbReference type="Proteomes" id="UP001295444"/>
    </source>
</evidence>
<dbReference type="PANTHER" id="PTHR11505">
    <property type="entry name" value="L1 TRANSPOSABLE ELEMENT-RELATED"/>
    <property type="match status" value="1"/>
</dbReference>
<dbReference type="AlphaFoldDB" id="A0AAD1QYB2"/>
<sequence>MRQFLAAAPDPTSQASSEAYPPSEASTPHSLSPGRDDSRETPPADWLALLRALSTRADLTQATSALQTSIRADLQLMRADIQGMADCMAQIEADHDSLTAAQAAQVASHSKQTAQMQAMARHIEDLDNRGRRQNLRIRGLQEGEDTPAQLKDTLNDLLSRPRETPIEFVRAHRALRLRGPPEAPPRDVICCLELYALKEEILHEARNRGEITHEGQHVKLYPDLCPTTLGYRIER</sequence>
<evidence type="ECO:0000256" key="1">
    <source>
        <dbReference type="SAM" id="MobiDB-lite"/>
    </source>
</evidence>
<dbReference type="EMBL" id="OW240912">
    <property type="protein sequence ID" value="CAH2219307.1"/>
    <property type="molecule type" value="Genomic_DNA"/>
</dbReference>
<dbReference type="InterPro" id="IPR004244">
    <property type="entry name" value="Transposase_22"/>
</dbReference>
<reference evidence="2" key="1">
    <citation type="submission" date="2022-03" db="EMBL/GenBank/DDBJ databases">
        <authorList>
            <person name="Alioto T."/>
            <person name="Alioto T."/>
            <person name="Gomez Garrido J."/>
        </authorList>
    </citation>
    <scope>NUCLEOTIDE SEQUENCE</scope>
</reference>
<accession>A0AAD1QYB2</accession>
<protein>
    <submittedName>
        <fullName evidence="2">Uncharacterized protein</fullName>
    </submittedName>
</protein>
<organism evidence="2 3">
    <name type="scientific">Pelobates cultripes</name>
    <name type="common">Western spadefoot toad</name>
    <dbReference type="NCBI Taxonomy" id="61616"/>
    <lineage>
        <taxon>Eukaryota</taxon>
        <taxon>Metazoa</taxon>
        <taxon>Chordata</taxon>
        <taxon>Craniata</taxon>
        <taxon>Vertebrata</taxon>
        <taxon>Euteleostomi</taxon>
        <taxon>Amphibia</taxon>
        <taxon>Batrachia</taxon>
        <taxon>Anura</taxon>
        <taxon>Pelobatoidea</taxon>
        <taxon>Pelobatidae</taxon>
        <taxon>Pelobates</taxon>
    </lineage>
</organism>
<gene>
    <name evidence="2" type="ORF">PECUL_23A021738</name>
</gene>
<proteinExistence type="predicted"/>
<dbReference type="Gene3D" id="3.30.70.1820">
    <property type="entry name" value="L1 transposable element, RRM domain"/>
    <property type="match status" value="1"/>
</dbReference>